<reference evidence="2 3" key="1">
    <citation type="submission" date="2019-07" db="EMBL/GenBank/DDBJ databases">
        <title>Genomic Encyclopedia of Type Strains, Phase I: the one thousand microbial genomes (KMG-I) project.</title>
        <authorList>
            <person name="Kyrpides N."/>
        </authorList>
    </citation>
    <scope>NUCLEOTIDE SEQUENCE [LARGE SCALE GENOMIC DNA]</scope>
    <source>
        <strain evidence="2 3">DSM 6562</strain>
    </source>
</reference>
<dbReference type="Proteomes" id="UP000323166">
    <property type="component" value="Unassembled WGS sequence"/>
</dbReference>
<dbReference type="EMBL" id="VNHM01000002">
    <property type="protein sequence ID" value="TYO97300.1"/>
    <property type="molecule type" value="Genomic_DNA"/>
</dbReference>
<sequence>MVFLLMLAFFIITGLEVPGLVRKKMWRELTAFSVLLVFGMALSIPQALGMTIPNPNAYIEIIFKPLVQWLQK</sequence>
<dbReference type="AlphaFoldDB" id="A0A5S4ZX65"/>
<comment type="caution">
    <text evidence="2">The sequence shown here is derived from an EMBL/GenBank/DDBJ whole genome shotgun (WGS) entry which is preliminary data.</text>
</comment>
<evidence type="ECO:0000256" key="1">
    <source>
        <dbReference type="SAM" id="Phobius"/>
    </source>
</evidence>
<keyword evidence="1" id="KW-0472">Membrane</keyword>
<name>A0A5S4ZX65_9FIRM</name>
<keyword evidence="3" id="KW-1185">Reference proteome</keyword>
<proteinExistence type="predicted"/>
<accession>A0A5S4ZX65</accession>
<keyword evidence="1" id="KW-1133">Transmembrane helix</keyword>
<evidence type="ECO:0000313" key="2">
    <source>
        <dbReference type="EMBL" id="TYO97300.1"/>
    </source>
</evidence>
<feature type="transmembrane region" description="Helical" evidence="1">
    <location>
        <begin position="29"/>
        <end position="48"/>
    </location>
</feature>
<evidence type="ECO:0000313" key="3">
    <source>
        <dbReference type="Proteomes" id="UP000323166"/>
    </source>
</evidence>
<gene>
    <name evidence="2" type="ORF">LX24_00491</name>
</gene>
<dbReference type="RefSeq" id="WP_166510551.1">
    <property type="nucleotide sequence ID" value="NZ_VNHM01000002.1"/>
</dbReference>
<organism evidence="2 3">
    <name type="scientific">Desulfallas thermosapovorans DSM 6562</name>
    <dbReference type="NCBI Taxonomy" id="1121431"/>
    <lineage>
        <taxon>Bacteria</taxon>
        <taxon>Bacillati</taxon>
        <taxon>Bacillota</taxon>
        <taxon>Clostridia</taxon>
        <taxon>Eubacteriales</taxon>
        <taxon>Desulfallaceae</taxon>
        <taxon>Desulfallas</taxon>
    </lineage>
</organism>
<protein>
    <submittedName>
        <fullName evidence="2">Uncharacterized protein</fullName>
    </submittedName>
</protein>
<keyword evidence="1" id="KW-0812">Transmembrane</keyword>